<dbReference type="InterPro" id="IPR014145">
    <property type="entry name" value="LigD_pol_dom"/>
</dbReference>
<evidence type="ECO:0000313" key="25">
    <source>
        <dbReference type="Proteomes" id="UP001084197"/>
    </source>
</evidence>
<dbReference type="PANTHER" id="PTHR42705">
    <property type="entry name" value="BIFUNCTIONAL NON-HOMOLOGOUS END JOINING PROTEIN LIGD"/>
    <property type="match status" value="1"/>
</dbReference>
<evidence type="ECO:0000256" key="22">
    <source>
        <dbReference type="ARBA" id="ARBA00049990"/>
    </source>
</evidence>
<comment type="similarity">
    <text evidence="21">In the C-terminal section; belongs to the ATP-dependent DNA ligase family.</text>
</comment>
<dbReference type="Pfam" id="PF21686">
    <property type="entry name" value="LigD_Prim-Pol"/>
    <property type="match status" value="1"/>
</dbReference>
<keyword evidence="17" id="KW-0464">Manganese</keyword>
<evidence type="ECO:0000256" key="7">
    <source>
        <dbReference type="ARBA" id="ARBA00022723"/>
    </source>
</evidence>
<accession>A0A9J6RDE8</accession>
<sequence length="594" mass="69269">MWKPMLTTLVEDAPTGEEWVYEVKYDGFRCGIEWTSNNIRLWSRNGNELTNSFPEIVAWCRENQHLVENQLPLFLDGELAVLLTEFQSVFSLVQQRGRLKAAEKIQAISEKRPATFVIFDLIQLKERTLEREDFQSRRKKLEKLSSLLKIDQFASENRLYQIRIFQSLADIQALITLHQSEGIVAKHKNSRYSHGKRTDQWLKVKNYRWIEAVITGFNTDNDYFDLSIANKDGFEFLGKVKNGFSKEEKNTLTTFIQQHGKKKNQFYWDVPPSICIGINCLDATMGDLREPSFRQFHFDLLPEQCTRDNIRVGLAQLPAELELSKPEKRLYPDVTKRDYLLYLRKVAPFLLARIKNKRLTMIRYPDGISAHFFYQKHLPNYAPEYIQTVPGEDEEQDILCQDLRSLLWFGNHGSIEFHVPFQTIDSGYPDEMVFDLDPPSLREFPLAVKAALLIKDMVAYQGFIPFVKTSGKTGLQIHIPLEEKSMSFDQTRTFMEAVANIFVERYPESFTTERLIKNRGKRLYIDYVQHAPGKTIIAPYSLRATNEATVATPLYWDEVNEKLNPKDYTIKTVPPRLIEMGCPFQDMWNNRKKP</sequence>
<dbReference type="GO" id="GO:0003677">
    <property type="term" value="F:DNA binding"/>
    <property type="evidence" value="ECO:0007669"/>
    <property type="project" value="UniProtKB-KW"/>
</dbReference>
<evidence type="ECO:0000256" key="11">
    <source>
        <dbReference type="ARBA" id="ARBA00022839"/>
    </source>
</evidence>
<keyword evidence="8" id="KW-0547">Nucleotide-binding</keyword>
<dbReference type="GO" id="GO:0003910">
    <property type="term" value="F:DNA ligase (ATP) activity"/>
    <property type="evidence" value="ECO:0007669"/>
    <property type="project" value="UniProtKB-EC"/>
</dbReference>
<evidence type="ECO:0000256" key="13">
    <source>
        <dbReference type="ARBA" id="ARBA00022932"/>
    </source>
</evidence>
<proteinExistence type="inferred from homology"/>
<dbReference type="InterPro" id="IPR012340">
    <property type="entry name" value="NA-bd_OB-fold"/>
</dbReference>
<dbReference type="Gene3D" id="3.90.920.10">
    <property type="entry name" value="DNA primase, PRIM domain"/>
    <property type="match status" value="1"/>
</dbReference>
<reference evidence="24" key="1">
    <citation type="submission" date="2022-11" db="EMBL/GenBank/DDBJ databases">
        <title>WGS of Natronobacillus azotifigens 24KS-1, an anaerobic diazotrophic haloalkaliphile from soda-rich habitats.</title>
        <authorList>
            <person name="Sorokin D.Y."/>
            <person name="Merkel A.Y."/>
        </authorList>
    </citation>
    <scope>NUCLEOTIDE SEQUENCE</scope>
    <source>
        <strain evidence="24">24KS-1</strain>
    </source>
</reference>
<evidence type="ECO:0000313" key="24">
    <source>
        <dbReference type="EMBL" id="MCZ0703225.1"/>
    </source>
</evidence>
<keyword evidence="14" id="KW-0238">DNA-binding</keyword>
<evidence type="ECO:0000256" key="1">
    <source>
        <dbReference type="ARBA" id="ARBA00001936"/>
    </source>
</evidence>
<dbReference type="NCBIfam" id="TIGR02779">
    <property type="entry name" value="NHEJ_ligase_lig"/>
    <property type="match status" value="1"/>
</dbReference>
<evidence type="ECO:0000256" key="9">
    <source>
        <dbReference type="ARBA" id="ARBA00022763"/>
    </source>
</evidence>
<evidence type="ECO:0000256" key="4">
    <source>
        <dbReference type="ARBA" id="ARBA00022679"/>
    </source>
</evidence>
<dbReference type="GO" id="GO:0003887">
    <property type="term" value="F:DNA-directed DNA polymerase activity"/>
    <property type="evidence" value="ECO:0007669"/>
    <property type="project" value="UniProtKB-KW"/>
</dbReference>
<dbReference type="PROSITE" id="PS00697">
    <property type="entry name" value="DNA_LIGASE_A1"/>
    <property type="match status" value="1"/>
</dbReference>
<organism evidence="24 25">
    <name type="scientific">Natronobacillus azotifigens</name>
    <dbReference type="NCBI Taxonomy" id="472978"/>
    <lineage>
        <taxon>Bacteria</taxon>
        <taxon>Bacillati</taxon>
        <taxon>Bacillota</taxon>
        <taxon>Bacilli</taxon>
        <taxon>Bacillales</taxon>
        <taxon>Bacillaceae</taxon>
        <taxon>Natronobacillus</taxon>
    </lineage>
</organism>
<dbReference type="NCBIfam" id="TIGR02778">
    <property type="entry name" value="ligD_pol"/>
    <property type="match status" value="1"/>
</dbReference>
<name>A0A9J6RDE8_9BACI</name>
<keyword evidence="15" id="KW-0233">DNA recombination</keyword>
<keyword evidence="18" id="KW-0511">Multifunctional enzyme</keyword>
<comment type="caution">
    <text evidence="24">The sequence shown here is derived from an EMBL/GenBank/DDBJ whole genome shotgun (WGS) entry which is preliminary data.</text>
</comment>
<keyword evidence="25" id="KW-1185">Reference proteome</keyword>
<keyword evidence="13" id="KW-0239">DNA-directed DNA polymerase</keyword>
<keyword evidence="11" id="KW-0269">Exonuclease</keyword>
<evidence type="ECO:0000256" key="12">
    <source>
        <dbReference type="ARBA" id="ARBA00022840"/>
    </source>
</evidence>
<dbReference type="GO" id="GO:0006310">
    <property type="term" value="P:DNA recombination"/>
    <property type="evidence" value="ECO:0007669"/>
    <property type="project" value="UniProtKB-KW"/>
</dbReference>
<evidence type="ECO:0000256" key="16">
    <source>
        <dbReference type="ARBA" id="ARBA00023204"/>
    </source>
</evidence>
<dbReference type="InterPro" id="IPR014143">
    <property type="entry name" value="NHEJ_ligase_prk"/>
</dbReference>
<evidence type="ECO:0000256" key="6">
    <source>
        <dbReference type="ARBA" id="ARBA00022722"/>
    </source>
</evidence>
<dbReference type="RefSeq" id="WP_268779996.1">
    <property type="nucleotide sequence ID" value="NZ_JAPRAT010000014.1"/>
</dbReference>
<protein>
    <recommendedName>
        <fullName evidence="2">DNA ligase (ATP)</fullName>
        <ecNumber evidence="2">6.5.1.1</ecNumber>
    </recommendedName>
    <alternativeName>
        <fullName evidence="19">NHEJ DNA polymerase</fullName>
    </alternativeName>
</protein>
<dbReference type="GO" id="GO:0004527">
    <property type="term" value="F:exonuclease activity"/>
    <property type="evidence" value="ECO:0007669"/>
    <property type="project" value="UniProtKB-KW"/>
</dbReference>
<evidence type="ECO:0000256" key="14">
    <source>
        <dbReference type="ARBA" id="ARBA00023125"/>
    </source>
</evidence>
<dbReference type="GO" id="GO:0046872">
    <property type="term" value="F:metal ion binding"/>
    <property type="evidence" value="ECO:0007669"/>
    <property type="project" value="UniProtKB-KW"/>
</dbReference>
<evidence type="ECO:0000256" key="8">
    <source>
        <dbReference type="ARBA" id="ARBA00022741"/>
    </source>
</evidence>
<keyword evidence="5" id="KW-0548">Nucleotidyltransferase</keyword>
<evidence type="ECO:0000259" key="23">
    <source>
        <dbReference type="PROSITE" id="PS50160"/>
    </source>
</evidence>
<dbReference type="InterPro" id="IPR012310">
    <property type="entry name" value="DNA_ligase_ATP-dep_cent"/>
</dbReference>
<keyword evidence="12" id="KW-0067">ATP-binding</keyword>
<dbReference type="InterPro" id="IPR052171">
    <property type="entry name" value="NHEJ_LigD"/>
</dbReference>
<dbReference type="SUPFAM" id="SSF56091">
    <property type="entry name" value="DNA ligase/mRNA capping enzyme, catalytic domain"/>
    <property type="match status" value="1"/>
</dbReference>
<feature type="domain" description="ATP-dependent DNA ligase family profile" evidence="23">
    <location>
        <begin position="107"/>
        <end position="243"/>
    </location>
</feature>
<gene>
    <name evidence="24" type="primary">ligD</name>
    <name evidence="24" type="ORF">OWO01_08370</name>
</gene>
<comment type="cofactor">
    <cofactor evidence="1">
        <name>Mn(2+)</name>
        <dbReference type="ChEBI" id="CHEBI:29035"/>
    </cofactor>
</comment>
<evidence type="ECO:0000256" key="2">
    <source>
        <dbReference type="ARBA" id="ARBA00012727"/>
    </source>
</evidence>
<keyword evidence="3 24" id="KW-0436">Ligase</keyword>
<dbReference type="EC" id="6.5.1.1" evidence="2"/>
<evidence type="ECO:0000256" key="17">
    <source>
        <dbReference type="ARBA" id="ARBA00023211"/>
    </source>
</evidence>
<evidence type="ECO:0000256" key="18">
    <source>
        <dbReference type="ARBA" id="ARBA00023268"/>
    </source>
</evidence>
<dbReference type="InterPro" id="IPR016059">
    <property type="entry name" value="DNA_ligase_ATP-dep_CS"/>
</dbReference>
<evidence type="ECO:0000256" key="21">
    <source>
        <dbReference type="ARBA" id="ARBA00049981"/>
    </source>
</evidence>
<evidence type="ECO:0000256" key="5">
    <source>
        <dbReference type="ARBA" id="ARBA00022695"/>
    </source>
</evidence>
<dbReference type="GO" id="GO:0006281">
    <property type="term" value="P:DNA repair"/>
    <property type="evidence" value="ECO:0007669"/>
    <property type="project" value="UniProtKB-KW"/>
</dbReference>
<dbReference type="Pfam" id="PF01068">
    <property type="entry name" value="DNA_ligase_A_M"/>
    <property type="match status" value="1"/>
</dbReference>
<dbReference type="GO" id="GO:0005524">
    <property type="term" value="F:ATP binding"/>
    <property type="evidence" value="ECO:0007669"/>
    <property type="project" value="UniProtKB-KW"/>
</dbReference>
<evidence type="ECO:0000256" key="15">
    <source>
        <dbReference type="ARBA" id="ARBA00023172"/>
    </source>
</evidence>
<evidence type="ECO:0000256" key="3">
    <source>
        <dbReference type="ARBA" id="ARBA00022598"/>
    </source>
</evidence>
<dbReference type="Proteomes" id="UP001084197">
    <property type="component" value="Unassembled WGS sequence"/>
</dbReference>
<dbReference type="NCBIfam" id="TIGR02776">
    <property type="entry name" value="NHEJ_ligase_prk"/>
    <property type="match status" value="1"/>
</dbReference>
<keyword evidence="16" id="KW-0234">DNA repair</keyword>
<comment type="catalytic activity">
    <reaction evidence="20">
        <text>ATP + (deoxyribonucleotide)n-3'-hydroxyl + 5'-phospho-(deoxyribonucleotide)m = (deoxyribonucleotide)n+m + AMP + diphosphate.</text>
        <dbReference type="EC" id="6.5.1.1"/>
    </reaction>
</comment>
<dbReference type="Gene3D" id="2.40.50.140">
    <property type="entry name" value="Nucleic acid-binding proteins"/>
    <property type="match status" value="1"/>
</dbReference>
<evidence type="ECO:0000256" key="20">
    <source>
        <dbReference type="ARBA" id="ARBA00034003"/>
    </source>
</evidence>
<keyword evidence="10" id="KW-0378">Hydrolase</keyword>
<keyword evidence="6" id="KW-0540">Nuclease</keyword>
<keyword evidence="9" id="KW-0227">DNA damage</keyword>
<dbReference type="Gene3D" id="3.30.470.30">
    <property type="entry name" value="DNA ligase/mRNA capping enzyme"/>
    <property type="match status" value="1"/>
</dbReference>
<comment type="similarity">
    <text evidence="22">In the N-terminal section; belongs to the LigD polymerase family.</text>
</comment>
<keyword evidence="7" id="KW-0479">Metal-binding</keyword>
<evidence type="ECO:0000256" key="19">
    <source>
        <dbReference type="ARBA" id="ARBA00029943"/>
    </source>
</evidence>
<dbReference type="AlphaFoldDB" id="A0A9J6RDE8"/>
<keyword evidence="4" id="KW-0808">Transferase</keyword>
<dbReference type="PROSITE" id="PS50160">
    <property type="entry name" value="DNA_LIGASE_A3"/>
    <property type="match status" value="1"/>
</dbReference>
<dbReference type="PANTHER" id="PTHR42705:SF2">
    <property type="entry name" value="BIFUNCTIONAL NON-HOMOLOGOUS END JOINING PROTEIN LIGD"/>
    <property type="match status" value="1"/>
</dbReference>
<evidence type="ECO:0000256" key="10">
    <source>
        <dbReference type="ARBA" id="ARBA00022801"/>
    </source>
</evidence>
<dbReference type="InterPro" id="IPR014146">
    <property type="entry name" value="LigD_ligase_dom"/>
</dbReference>
<dbReference type="EMBL" id="JAPRAT010000014">
    <property type="protein sequence ID" value="MCZ0703225.1"/>
    <property type="molecule type" value="Genomic_DNA"/>
</dbReference>